<evidence type="ECO:0000256" key="2">
    <source>
        <dbReference type="SAM" id="MobiDB-lite"/>
    </source>
</evidence>
<evidence type="ECO:0000313" key="4">
    <source>
        <dbReference type="Proteomes" id="UP000220527"/>
    </source>
</evidence>
<evidence type="ECO:0000256" key="1">
    <source>
        <dbReference type="RuleBase" id="RU362001"/>
    </source>
</evidence>
<dbReference type="InterPro" id="IPR010310">
    <property type="entry name" value="T7SS_ESAT-6-like"/>
</dbReference>
<dbReference type="AlphaFoldDB" id="A0A2A6RG12"/>
<keyword evidence="4" id="KW-1185">Reference proteome</keyword>
<comment type="caution">
    <text evidence="3">The sequence shown here is derived from an EMBL/GenBank/DDBJ whole genome shotgun (WGS) entry which is preliminary data.</text>
</comment>
<comment type="similarity">
    <text evidence="1">Belongs to the WXG100 family.</text>
</comment>
<name>A0A2A6RG12_9CHLR</name>
<proteinExistence type="inferred from homology"/>
<gene>
    <name evidence="3" type="ORF">CJ255_17180</name>
</gene>
<dbReference type="NCBIfam" id="TIGR03930">
    <property type="entry name" value="WXG100_ESAT6"/>
    <property type="match status" value="1"/>
</dbReference>
<feature type="region of interest" description="Disordered" evidence="2">
    <location>
        <begin position="1"/>
        <end position="24"/>
    </location>
</feature>
<accession>A0A2A6RG12</accession>
<dbReference type="SUPFAM" id="SSF140453">
    <property type="entry name" value="EsxAB dimer-like"/>
    <property type="match status" value="1"/>
</dbReference>
<organism evidence="3 4">
    <name type="scientific">Candidatus Viridilinea mediisalina</name>
    <dbReference type="NCBI Taxonomy" id="2024553"/>
    <lineage>
        <taxon>Bacteria</taxon>
        <taxon>Bacillati</taxon>
        <taxon>Chloroflexota</taxon>
        <taxon>Chloroflexia</taxon>
        <taxon>Chloroflexales</taxon>
        <taxon>Chloroflexineae</taxon>
        <taxon>Oscillochloridaceae</taxon>
        <taxon>Candidatus Viridilinea</taxon>
    </lineage>
</organism>
<evidence type="ECO:0000313" key="3">
    <source>
        <dbReference type="EMBL" id="PDW01819.1"/>
    </source>
</evidence>
<dbReference type="Pfam" id="PF06013">
    <property type="entry name" value="WXG100"/>
    <property type="match status" value="1"/>
</dbReference>
<reference evidence="4" key="1">
    <citation type="submission" date="2017-08" db="EMBL/GenBank/DDBJ databases">
        <authorList>
            <person name="Grouzdev D.S."/>
            <person name="Gaisin V.A."/>
            <person name="Rysina M.S."/>
            <person name="Gorlenko V.M."/>
        </authorList>
    </citation>
    <scope>NUCLEOTIDE SEQUENCE [LARGE SCALE GENOMIC DNA]</scope>
    <source>
        <strain evidence="4">Kir15-3F</strain>
    </source>
</reference>
<dbReference type="InterPro" id="IPR036689">
    <property type="entry name" value="ESAT-6-like_sf"/>
</dbReference>
<dbReference type="EMBL" id="NQWI01000106">
    <property type="protein sequence ID" value="PDW01819.1"/>
    <property type="molecule type" value="Genomic_DNA"/>
</dbReference>
<dbReference type="OrthoDB" id="164184at2"/>
<protein>
    <recommendedName>
        <fullName evidence="1">ESAT-6-like protein</fullName>
    </recommendedName>
</protein>
<sequence>MGSALASHPPAIEKGERPMPLISLDPDQADQAATRFATARDTIERDLQLMASANENVLATWRGQSSVRFSAQWQQQQQQIQNILSEIERLSRGLRIEAEEFRQADSVYGA</sequence>
<dbReference type="Gene3D" id="1.10.287.1060">
    <property type="entry name" value="ESAT-6-like"/>
    <property type="match status" value="1"/>
</dbReference>
<dbReference type="Proteomes" id="UP000220527">
    <property type="component" value="Unassembled WGS sequence"/>
</dbReference>